<keyword evidence="4" id="KW-1185">Reference proteome</keyword>
<sequence>MNKKQIVNGLTRDDIVLLYRYLEFYEKKQIKTFTTDKQLKALLFGNVSQVWLLVRGCNLKSTKKGNIPTDLPPKNTIYFVKHYTIMLSLLYHLRNSIAHALMYKVGKEYHVCDIESNKNKRLTMIGNIDVTIVKSLIKLIV</sequence>
<reference evidence="1 3" key="2">
    <citation type="submission" date="2020-03" db="EMBL/GenBank/DDBJ databases">
        <title>Genomic Encyclopedia of Type Strains, Phase IV (KMG-IV): sequencing the most valuable type-strain genomes for metagenomic binning, comparative biology and taxonomic classification.</title>
        <authorList>
            <person name="Goeker M."/>
        </authorList>
    </citation>
    <scope>NUCLEOTIDE SEQUENCE [LARGE SCALE GENOMIC DNA]</scope>
    <source>
        <strain evidence="1 3">DSM 105722</strain>
    </source>
</reference>
<dbReference type="EMBL" id="JAATLI010000002">
    <property type="protein sequence ID" value="NJC17070.1"/>
    <property type="molecule type" value="Genomic_DNA"/>
</dbReference>
<proteinExistence type="predicted"/>
<name>A0A7X6BHP8_9BACT</name>
<dbReference type="Proteomes" id="UP000576368">
    <property type="component" value="Unassembled WGS sequence"/>
</dbReference>
<dbReference type="RefSeq" id="WP_087422668.1">
    <property type="nucleotide sequence ID" value="NZ_BMPA01000002.1"/>
</dbReference>
<evidence type="ECO:0000313" key="1">
    <source>
        <dbReference type="EMBL" id="NJC17070.1"/>
    </source>
</evidence>
<dbReference type="GeneID" id="86893016"/>
<dbReference type="EMBL" id="CP043839">
    <property type="protein sequence ID" value="WOF13843.1"/>
    <property type="molecule type" value="Genomic_DNA"/>
</dbReference>
<dbReference type="Proteomes" id="UP001302374">
    <property type="component" value="Chromosome"/>
</dbReference>
<evidence type="ECO:0008006" key="5">
    <source>
        <dbReference type="Google" id="ProtNLM"/>
    </source>
</evidence>
<accession>A0A7X6BHP8</accession>
<organism evidence="1 3">
    <name type="scientific">Butyricimonas paravirosa</name>
    <dbReference type="NCBI Taxonomy" id="1472417"/>
    <lineage>
        <taxon>Bacteria</taxon>
        <taxon>Pseudomonadati</taxon>
        <taxon>Bacteroidota</taxon>
        <taxon>Bacteroidia</taxon>
        <taxon>Bacteroidales</taxon>
        <taxon>Odoribacteraceae</taxon>
        <taxon>Butyricimonas</taxon>
    </lineage>
</organism>
<reference evidence="2 4" key="1">
    <citation type="submission" date="2019-09" db="EMBL/GenBank/DDBJ databases">
        <title>Butyricimonas paravirosa DSM 105722 (=214-4 = JCM 18677 = CCUG 65563).</title>
        <authorList>
            <person name="Le Roy T."/>
            <person name="Cani P.D."/>
        </authorList>
    </citation>
    <scope>NUCLEOTIDE SEQUENCE [LARGE SCALE GENOMIC DNA]</scope>
    <source>
        <strain evidence="2 4">DSM 105722</strain>
    </source>
</reference>
<gene>
    <name evidence="2" type="ORF">F1644_16935</name>
    <name evidence="1" type="ORF">GGR15_000675</name>
</gene>
<protein>
    <recommendedName>
        <fullName evidence="5">pEK499-p136 HEPN domain-containing protein</fullName>
    </recommendedName>
</protein>
<dbReference type="AlphaFoldDB" id="A0A7X6BHP8"/>
<evidence type="ECO:0000313" key="3">
    <source>
        <dbReference type="Proteomes" id="UP000576368"/>
    </source>
</evidence>
<evidence type="ECO:0000313" key="4">
    <source>
        <dbReference type="Proteomes" id="UP001302374"/>
    </source>
</evidence>
<evidence type="ECO:0000313" key="2">
    <source>
        <dbReference type="EMBL" id="WOF13843.1"/>
    </source>
</evidence>